<dbReference type="Pfam" id="PF00753">
    <property type="entry name" value="Lactamase_B"/>
    <property type="match status" value="1"/>
</dbReference>
<comment type="caution">
    <text evidence="7">The sequence shown here is derived from an EMBL/GenBank/DDBJ whole genome shotgun (WGS) entry which is preliminary data.</text>
</comment>
<evidence type="ECO:0000313" key="7">
    <source>
        <dbReference type="EMBL" id="KAG7099955.1"/>
    </source>
</evidence>
<dbReference type="SMART" id="SM00849">
    <property type="entry name" value="Lactamase_B"/>
    <property type="match status" value="1"/>
</dbReference>
<keyword evidence="8" id="KW-1185">Reference proteome</keyword>
<dbReference type="SUPFAM" id="SSF56281">
    <property type="entry name" value="Metallo-hydrolase/oxidoreductase"/>
    <property type="match status" value="1"/>
</dbReference>
<organism evidence="7 8">
    <name type="scientific">Marasmius oreades</name>
    <name type="common">fairy-ring Marasmius</name>
    <dbReference type="NCBI Taxonomy" id="181124"/>
    <lineage>
        <taxon>Eukaryota</taxon>
        <taxon>Fungi</taxon>
        <taxon>Dikarya</taxon>
        <taxon>Basidiomycota</taxon>
        <taxon>Agaricomycotina</taxon>
        <taxon>Agaricomycetes</taxon>
        <taxon>Agaricomycetidae</taxon>
        <taxon>Agaricales</taxon>
        <taxon>Marasmiineae</taxon>
        <taxon>Marasmiaceae</taxon>
        <taxon>Marasmius</taxon>
    </lineage>
</organism>
<dbReference type="KEGG" id="more:E1B28_001748"/>
<evidence type="ECO:0000313" key="8">
    <source>
        <dbReference type="Proteomes" id="UP001049176"/>
    </source>
</evidence>
<keyword evidence="5" id="KW-0862">Zinc</keyword>
<dbReference type="PANTHER" id="PTHR42978">
    <property type="entry name" value="QUORUM-QUENCHING LACTONASE YTNP-RELATED-RELATED"/>
    <property type="match status" value="1"/>
</dbReference>
<dbReference type="OrthoDB" id="10250730at2759"/>
<dbReference type="CDD" id="cd07730">
    <property type="entry name" value="metallo-hydrolase-like_MBL-fold"/>
    <property type="match status" value="1"/>
</dbReference>
<keyword evidence="4" id="KW-0378">Hydrolase</keyword>
<comment type="similarity">
    <text evidence="2">Belongs to the metallo-beta-lactamase superfamily.</text>
</comment>
<evidence type="ECO:0000256" key="5">
    <source>
        <dbReference type="ARBA" id="ARBA00022833"/>
    </source>
</evidence>
<proteinExistence type="inferred from homology"/>
<dbReference type="AlphaFoldDB" id="A0A9P7V415"/>
<dbReference type="InterPro" id="IPR001279">
    <property type="entry name" value="Metallo-B-lactamas"/>
</dbReference>
<sequence length="295" mass="32536">MSLPTPVLNQAHCIVSAVEAGIVKLPTERFIHDGKPGEFVVAPSLSFLLRHSVTGHKFVFDLGIRKDWTNYPPPTVRKLKADFRLKVEQDVSESLVKGGLSPSEVDVVCLSHLHYDHIGDTSRFTNSTFLVGGEAVTLVTPGYPADPKCLYASDLLPAGRTRFLDMQDQPPLGPFPRAVDFYRDGSLYIVDAPGHSPGHINLVVRTSPDGGWLLLAGDSAHHWRLITGESRIAEGPVGFTGTCAHSDKKAAEEHLERIRAFMRFPKTMVLLAHDEPWYKENKDGPAFWPGQIPSK</sequence>
<dbReference type="EMBL" id="CM032181">
    <property type="protein sequence ID" value="KAG7099955.1"/>
    <property type="molecule type" value="Genomic_DNA"/>
</dbReference>
<dbReference type="Gene3D" id="3.60.15.10">
    <property type="entry name" value="Ribonuclease Z/Hydroxyacylglutathione hydrolase-like"/>
    <property type="match status" value="1"/>
</dbReference>
<comment type="cofactor">
    <cofactor evidence="1">
        <name>Zn(2+)</name>
        <dbReference type="ChEBI" id="CHEBI:29105"/>
    </cofactor>
</comment>
<evidence type="ECO:0000259" key="6">
    <source>
        <dbReference type="SMART" id="SM00849"/>
    </source>
</evidence>
<evidence type="ECO:0000256" key="1">
    <source>
        <dbReference type="ARBA" id="ARBA00001947"/>
    </source>
</evidence>
<dbReference type="GO" id="GO:0046872">
    <property type="term" value="F:metal ion binding"/>
    <property type="evidence" value="ECO:0007669"/>
    <property type="project" value="UniProtKB-KW"/>
</dbReference>
<dbReference type="PANTHER" id="PTHR42978:SF2">
    <property type="entry name" value="102 KBASES UNSTABLE REGION: FROM 1 TO 119443"/>
    <property type="match status" value="1"/>
</dbReference>
<dbReference type="InterPro" id="IPR051013">
    <property type="entry name" value="MBL_superfamily_lactonases"/>
</dbReference>
<dbReference type="InterPro" id="IPR036866">
    <property type="entry name" value="RibonucZ/Hydroxyglut_hydro"/>
</dbReference>
<gene>
    <name evidence="7" type="ORF">E1B28_001748</name>
</gene>
<accession>A0A9P7V415</accession>
<feature type="domain" description="Metallo-beta-lactamase" evidence="6">
    <location>
        <begin position="43"/>
        <end position="273"/>
    </location>
</feature>
<name>A0A9P7V415_9AGAR</name>
<protein>
    <recommendedName>
        <fullName evidence="6">Metallo-beta-lactamase domain-containing protein</fullName>
    </recommendedName>
</protein>
<dbReference type="RefSeq" id="XP_043016425.1">
    <property type="nucleotide sequence ID" value="XM_043147711.1"/>
</dbReference>
<keyword evidence="3" id="KW-0479">Metal-binding</keyword>
<dbReference type="GO" id="GO:0016787">
    <property type="term" value="F:hydrolase activity"/>
    <property type="evidence" value="ECO:0007669"/>
    <property type="project" value="UniProtKB-KW"/>
</dbReference>
<dbReference type="GeneID" id="66070824"/>
<dbReference type="Proteomes" id="UP001049176">
    <property type="component" value="Chromosome 1"/>
</dbReference>
<reference evidence="7" key="1">
    <citation type="journal article" date="2021" name="Genome Biol. Evol.">
        <title>The assembled and annotated genome of the fairy-ring fungus Marasmius oreades.</title>
        <authorList>
            <person name="Hiltunen M."/>
            <person name="Ament-Velasquez S.L."/>
            <person name="Johannesson H."/>
        </authorList>
    </citation>
    <scope>NUCLEOTIDE SEQUENCE</scope>
    <source>
        <strain evidence="7">03SP1</strain>
    </source>
</reference>
<evidence type="ECO:0000256" key="3">
    <source>
        <dbReference type="ARBA" id="ARBA00022723"/>
    </source>
</evidence>
<evidence type="ECO:0000256" key="2">
    <source>
        <dbReference type="ARBA" id="ARBA00007749"/>
    </source>
</evidence>
<evidence type="ECO:0000256" key="4">
    <source>
        <dbReference type="ARBA" id="ARBA00022801"/>
    </source>
</evidence>